<evidence type="ECO:0000259" key="2">
    <source>
        <dbReference type="PROSITE" id="PS50280"/>
    </source>
</evidence>
<proteinExistence type="predicted"/>
<dbReference type="OMA" id="GGKLFWC"/>
<reference evidence="3 4" key="1">
    <citation type="journal article" date="2007" name="Nature">
        <title>Evolution of genes and genomes on the Drosophila phylogeny.</title>
        <authorList>
            <consortium name="Drosophila 12 Genomes Consortium"/>
            <person name="Clark A.G."/>
            <person name="Eisen M.B."/>
            <person name="Smith D.R."/>
            <person name="Bergman C.M."/>
            <person name="Oliver B."/>
            <person name="Markow T.A."/>
            <person name="Kaufman T.C."/>
            <person name="Kellis M."/>
            <person name="Gelbart W."/>
            <person name="Iyer V.N."/>
            <person name="Pollard D.A."/>
            <person name="Sackton T.B."/>
            <person name="Larracuente A.M."/>
            <person name="Singh N.D."/>
            <person name="Abad J.P."/>
            <person name="Abt D.N."/>
            <person name="Adryan B."/>
            <person name="Aguade M."/>
            <person name="Akashi H."/>
            <person name="Anderson W.W."/>
            <person name="Aquadro C.F."/>
            <person name="Ardell D.H."/>
            <person name="Arguello R."/>
            <person name="Artieri C.G."/>
            <person name="Barbash D.A."/>
            <person name="Barker D."/>
            <person name="Barsanti P."/>
            <person name="Batterham P."/>
            <person name="Batzoglou S."/>
            <person name="Begun D."/>
            <person name="Bhutkar A."/>
            <person name="Blanco E."/>
            <person name="Bosak S.A."/>
            <person name="Bradley R.K."/>
            <person name="Brand A.D."/>
            <person name="Brent M.R."/>
            <person name="Brooks A.N."/>
            <person name="Brown R.H."/>
            <person name="Butlin R.K."/>
            <person name="Caggese C."/>
            <person name="Calvi B.R."/>
            <person name="Bernardo de Carvalho A."/>
            <person name="Caspi A."/>
            <person name="Castrezana S."/>
            <person name="Celniker S.E."/>
            <person name="Chang J.L."/>
            <person name="Chapple C."/>
            <person name="Chatterji S."/>
            <person name="Chinwalla A."/>
            <person name="Civetta A."/>
            <person name="Clifton S.W."/>
            <person name="Comeron J.M."/>
            <person name="Costello J.C."/>
            <person name="Coyne J.A."/>
            <person name="Daub J."/>
            <person name="David R.G."/>
            <person name="Delcher A.L."/>
            <person name="Delehaunty K."/>
            <person name="Do C.B."/>
            <person name="Ebling H."/>
            <person name="Edwards K."/>
            <person name="Eickbush T."/>
            <person name="Evans J.D."/>
            <person name="Filipski A."/>
            <person name="Findeiss S."/>
            <person name="Freyhult E."/>
            <person name="Fulton L."/>
            <person name="Fulton R."/>
            <person name="Garcia A.C."/>
            <person name="Gardiner A."/>
            <person name="Garfield D.A."/>
            <person name="Garvin B.E."/>
            <person name="Gibson G."/>
            <person name="Gilbert D."/>
            <person name="Gnerre S."/>
            <person name="Godfrey J."/>
            <person name="Good R."/>
            <person name="Gotea V."/>
            <person name="Gravely B."/>
            <person name="Greenberg A.J."/>
            <person name="Griffiths-Jones S."/>
            <person name="Gross S."/>
            <person name="Guigo R."/>
            <person name="Gustafson E.A."/>
            <person name="Haerty W."/>
            <person name="Hahn M.W."/>
            <person name="Halligan D.L."/>
            <person name="Halpern A.L."/>
            <person name="Halter G.M."/>
            <person name="Han M.V."/>
            <person name="Heger A."/>
            <person name="Hillier L."/>
            <person name="Hinrichs A.S."/>
            <person name="Holmes I."/>
            <person name="Hoskins R.A."/>
            <person name="Hubisz M.J."/>
            <person name="Hultmark D."/>
            <person name="Huntley M.A."/>
            <person name="Jaffe D.B."/>
            <person name="Jagadeeshan S."/>
            <person name="Jeck W.R."/>
            <person name="Johnson J."/>
            <person name="Jones C.D."/>
            <person name="Jordan W.C."/>
            <person name="Karpen G.H."/>
            <person name="Kataoka E."/>
            <person name="Keightley P.D."/>
            <person name="Kheradpour P."/>
            <person name="Kirkness E.F."/>
            <person name="Koerich L.B."/>
            <person name="Kristiansen K."/>
            <person name="Kudrna D."/>
            <person name="Kulathinal R.J."/>
            <person name="Kumar S."/>
            <person name="Kwok R."/>
            <person name="Lander E."/>
            <person name="Langley C.H."/>
            <person name="Lapoint R."/>
            <person name="Lazzaro B.P."/>
            <person name="Lee S.J."/>
            <person name="Levesque L."/>
            <person name="Li R."/>
            <person name="Lin C.F."/>
            <person name="Lin M.F."/>
            <person name="Lindblad-Toh K."/>
            <person name="Llopart A."/>
            <person name="Long M."/>
            <person name="Low L."/>
            <person name="Lozovsky E."/>
            <person name="Lu J."/>
            <person name="Luo M."/>
            <person name="Machado C.A."/>
            <person name="Makalowski W."/>
            <person name="Marzo M."/>
            <person name="Matsuda M."/>
            <person name="Matzkin L."/>
            <person name="McAllister B."/>
            <person name="McBride C.S."/>
            <person name="McKernan B."/>
            <person name="McKernan K."/>
            <person name="Mendez-Lago M."/>
            <person name="Minx P."/>
            <person name="Mollenhauer M.U."/>
            <person name="Montooth K."/>
            <person name="Mount S.M."/>
            <person name="Mu X."/>
            <person name="Myers E."/>
            <person name="Negre B."/>
            <person name="Newfeld S."/>
            <person name="Nielsen R."/>
            <person name="Noor M.A."/>
            <person name="O'Grady P."/>
            <person name="Pachter L."/>
            <person name="Papaceit M."/>
            <person name="Parisi M.J."/>
            <person name="Parisi M."/>
            <person name="Parts L."/>
            <person name="Pedersen J.S."/>
            <person name="Pesole G."/>
            <person name="Phillippy A.M."/>
            <person name="Ponting C.P."/>
            <person name="Pop M."/>
            <person name="Porcelli D."/>
            <person name="Powell J.R."/>
            <person name="Prohaska S."/>
            <person name="Pruitt K."/>
            <person name="Puig M."/>
            <person name="Quesneville H."/>
            <person name="Ram K.R."/>
            <person name="Rand D."/>
            <person name="Rasmussen M.D."/>
            <person name="Reed L.K."/>
            <person name="Reenan R."/>
            <person name="Reily A."/>
            <person name="Remington K.A."/>
            <person name="Rieger T.T."/>
            <person name="Ritchie M.G."/>
            <person name="Robin C."/>
            <person name="Rogers Y.H."/>
            <person name="Rohde C."/>
            <person name="Rozas J."/>
            <person name="Rubenfield M.J."/>
            <person name="Ruiz A."/>
            <person name="Russo S."/>
            <person name="Salzberg S.L."/>
            <person name="Sanchez-Gracia A."/>
            <person name="Saranga D.J."/>
            <person name="Sato H."/>
            <person name="Schaeffer S.W."/>
            <person name="Schatz M.C."/>
            <person name="Schlenke T."/>
            <person name="Schwartz R."/>
            <person name="Segarra C."/>
            <person name="Singh R.S."/>
            <person name="Sirot L."/>
            <person name="Sirota M."/>
            <person name="Sisneros N.B."/>
            <person name="Smith C.D."/>
            <person name="Smith T.F."/>
            <person name="Spieth J."/>
            <person name="Stage D.E."/>
            <person name="Stark A."/>
            <person name="Stephan W."/>
            <person name="Strausberg R.L."/>
            <person name="Strempel S."/>
            <person name="Sturgill D."/>
            <person name="Sutton G."/>
            <person name="Sutton G.G."/>
            <person name="Tao W."/>
            <person name="Teichmann S."/>
            <person name="Tobari Y.N."/>
            <person name="Tomimura Y."/>
            <person name="Tsolas J.M."/>
            <person name="Valente V.L."/>
            <person name="Venter E."/>
            <person name="Venter J.C."/>
            <person name="Vicario S."/>
            <person name="Vieira F.G."/>
            <person name="Vilella A.J."/>
            <person name="Villasante A."/>
            <person name="Walenz B."/>
            <person name="Wang J."/>
            <person name="Wasserman M."/>
            <person name="Watts T."/>
            <person name="Wilson D."/>
            <person name="Wilson R.K."/>
            <person name="Wing R.A."/>
            <person name="Wolfner M.F."/>
            <person name="Wong A."/>
            <person name="Wong G.K."/>
            <person name="Wu C.I."/>
            <person name="Wu G."/>
            <person name="Yamamoto D."/>
            <person name="Yang H.P."/>
            <person name="Yang S.P."/>
            <person name="Yorke J.A."/>
            <person name="Yoshida K."/>
            <person name="Zdobnov E."/>
            <person name="Zhang P."/>
            <person name="Zhang Y."/>
            <person name="Zimin A.V."/>
            <person name="Baldwin J."/>
            <person name="Abdouelleil A."/>
            <person name="Abdulkadir J."/>
            <person name="Abebe A."/>
            <person name="Abera B."/>
            <person name="Abreu J."/>
            <person name="Acer S.C."/>
            <person name="Aftuck L."/>
            <person name="Alexander A."/>
            <person name="An P."/>
            <person name="Anderson E."/>
            <person name="Anderson S."/>
            <person name="Arachi H."/>
            <person name="Azer M."/>
            <person name="Bachantsang P."/>
            <person name="Barry A."/>
            <person name="Bayul T."/>
            <person name="Berlin A."/>
            <person name="Bessette D."/>
            <person name="Bloom T."/>
            <person name="Blye J."/>
            <person name="Boguslavskiy L."/>
            <person name="Bonnet C."/>
            <person name="Boukhgalter B."/>
            <person name="Bourzgui I."/>
            <person name="Brown A."/>
            <person name="Cahill P."/>
            <person name="Channer S."/>
            <person name="Cheshatsang Y."/>
            <person name="Chuda L."/>
            <person name="Citroen M."/>
            <person name="Collymore A."/>
            <person name="Cooke P."/>
            <person name="Costello M."/>
            <person name="D'Aco K."/>
            <person name="Daza R."/>
            <person name="De Haan G."/>
            <person name="DeGray S."/>
            <person name="DeMaso C."/>
            <person name="Dhargay N."/>
            <person name="Dooley K."/>
            <person name="Dooley E."/>
            <person name="Doricent M."/>
            <person name="Dorje P."/>
            <person name="Dorjee K."/>
            <person name="Dupes A."/>
            <person name="Elong R."/>
            <person name="Falk J."/>
            <person name="Farina A."/>
            <person name="Faro S."/>
            <person name="Ferguson D."/>
            <person name="Fisher S."/>
            <person name="Foley C.D."/>
            <person name="Franke A."/>
            <person name="Friedrich D."/>
            <person name="Gadbois L."/>
            <person name="Gearin G."/>
            <person name="Gearin C.R."/>
            <person name="Giannoukos G."/>
            <person name="Goode T."/>
            <person name="Graham J."/>
            <person name="Grandbois E."/>
            <person name="Grewal S."/>
            <person name="Gyaltsen K."/>
            <person name="Hafez N."/>
            <person name="Hagos B."/>
            <person name="Hall J."/>
            <person name="Henson C."/>
            <person name="Hollinger A."/>
            <person name="Honan T."/>
            <person name="Huard M.D."/>
            <person name="Hughes L."/>
            <person name="Hurhula B."/>
            <person name="Husby M.E."/>
            <person name="Kamat A."/>
            <person name="Kanga B."/>
            <person name="Kashin S."/>
            <person name="Khazanovich D."/>
            <person name="Kisner P."/>
            <person name="Lance K."/>
            <person name="Lara M."/>
            <person name="Lee W."/>
            <person name="Lennon N."/>
            <person name="Letendre F."/>
            <person name="LeVine R."/>
            <person name="Lipovsky A."/>
            <person name="Liu X."/>
            <person name="Liu J."/>
            <person name="Liu S."/>
            <person name="Lokyitsang T."/>
            <person name="Lokyitsang Y."/>
            <person name="Lubonja R."/>
            <person name="Lui A."/>
            <person name="MacDonald P."/>
            <person name="Magnisalis V."/>
            <person name="Maru K."/>
            <person name="Matthews C."/>
            <person name="McCusker W."/>
            <person name="McDonough S."/>
            <person name="Mehta T."/>
            <person name="Meldrim J."/>
            <person name="Meneus L."/>
            <person name="Mihai O."/>
            <person name="Mihalev A."/>
            <person name="Mihova T."/>
            <person name="Mittelman R."/>
            <person name="Mlenga V."/>
            <person name="Montmayeur A."/>
            <person name="Mulrain L."/>
            <person name="Navidi A."/>
            <person name="Naylor J."/>
            <person name="Negash T."/>
            <person name="Nguyen T."/>
            <person name="Nguyen N."/>
            <person name="Nicol R."/>
            <person name="Norbu C."/>
            <person name="Norbu N."/>
            <person name="Novod N."/>
            <person name="O'Neill B."/>
            <person name="Osman S."/>
            <person name="Markiewicz E."/>
            <person name="Oyono O.L."/>
            <person name="Patti C."/>
            <person name="Phunkhang P."/>
            <person name="Pierre F."/>
            <person name="Priest M."/>
            <person name="Raghuraman S."/>
            <person name="Rege F."/>
            <person name="Reyes R."/>
            <person name="Rise C."/>
            <person name="Rogov P."/>
            <person name="Ross K."/>
            <person name="Ryan E."/>
            <person name="Settipalli S."/>
            <person name="Shea T."/>
            <person name="Sherpa N."/>
            <person name="Shi L."/>
            <person name="Shih D."/>
            <person name="Sparrow T."/>
            <person name="Spaulding J."/>
            <person name="Stalker J."/>
            <person name="Stange-Thomann N."/>
            <person name="Stavropoulos S."/>
            <person name="Stone C."/>
            <person name="Strader C."/>
            <person name="Tesfaye S."/>
            <person name="Thomson T."/>
            <person name="Thoulutsang Y."/>
            <person name="Thoulutsang D."/>
            <person name="Topham K."/>
            <person name="Topping I."/>
            <person name="Tsamla T."/>
            <person name="Vassiliev H."/>
            <person name="Vo A."/>
            <person name="Wangchuk T."/>
            <person name="Wangdi T."/>
            <person name="Weiand M."/>
            <person name="Wilkinson J."/>
            <person name="Wilson A."/>
            <person name="Yadav S."/>
            <person name="Young G."/>
            <person name="Yu Q."/>
            <person name="Zembek L."/>
            <person name="Zhong D."/>
            <person name="Zimmer A."/>
            <person name="Zwirko Z."/>
            <person name="Jaffe D.B."/>
            <person name="Alvarez P."/>
            <person name="Brockman W."/>
            <person name="Butler J."/>
            <person name="Chin C."/>
            <person name="Gnerre S."/>
            <person name="Grabherr M."/>
            <person name="Kleber M."/>
            <person name="Mauceli E."/>
            <person name="MacCallum I."/>
        </authorList>
    </citation>
    <scope>NUCLEOTIDE SEQUENCE [LARGE SCALE GENOMIC DNA]</scope>
    <source>
        <strain evidence="4">Rob3c / Tucson 14021-0248.25</strain>
    </source>
</reference>
<dbReference type="PANTHER" id="PTHR46455">
    <property type="entry name" value="SET AND MYND DOMAIN CONTAINING, ARTHROPOD-SPECIFIC, MEMBER 4, ISOFORM A"/>
    <property type="match status" value="1"/>
</dbReference>
<evidence type="ECO:0000313" key="4">
    <source>
        <dbReference type="Proteomes" id="UP000001292"/>
    </source>
</evidence>
<dbReference type="PhylomeDB" id="B4IDW9"/>
<dbReference type="InterPro" id="IPR053010">
    <property type="entry name" value="SET_SmydA-8"/>
</dbReference>
<dbReference type="STRING" id="7238.B4IDW9"/>
<feature type="compositionally biased region" description="Basic and acidic residues" evidence="1">
    <location>
        <begin position="26"/>
        <end position="50"/>
    </location>
</feature>
<dbReference type="GO" id="GO:0008170">
    <property type="term" value="F:N-methyltransferase activity"/>
    <property type="evidence" value="ECO:0007669"/>
    <property type="project" value="UniProtKB-ARBA"/>
</dbReference>
<accession>B4IDW9</accession>
<dbReference type="Proteomes" id="UP000001292">
    <property type="component" value="Unassembled WGS sequence"/>
</dbReference>
<evidence type="ECO:0000313" key="3">
    <source>
        <dbReference type="EMBL" id="EDW45777.1"/>
    </source>
</evidence>
<dbReference type="EMBL" id="CH480830">
    <property type="protein sequence ID" value="EDW45777.1"/>
    <property type="molecule type" value="Genomic_DNA"/>
</dbReference>
<dbReference type="InterPro" id="IPR046341">
    <property type="entry name" value="SET_dom_sf"/>
</dbReference>
<dbReference type="SUPFAM" id="SSF82199">
    <property type="entry name" value="SET domain"/>
    <property type="match status" value="1"/>
</dbReference>
<dbReference type="Gene3D" id="1.25.40.10">
    <property type="entry name" value="Tetratricopeptide repeat domain"/>
    <property type="match status" value="1"/>
</dbReference>
<feature type="compositionally biased region" description="Basic residues" evidence="1">
    <location>
        <begin position="1"/>
        <end position="21"/>
    </location>
</feature>
<dbReference type="CDD" id="cd20071">
    <property type="entry name" value="SET_SMYD"/>
    <property type="match status" value="1"/>
</dbReference>
<feature type="region of interest" description="Disordered" evidence="1">
    <location>
        <begin position="1"/>
        <end position="50"/>
    </location>
</feature>
<dbReference type="GO" id="GO:0005737">
    <property type="term" value="C:cytoplasm"/>
    <property type="evidence" value="ECO:0007669"/>
    <property type="project" value="EnsemblMetazoa"/>
</dbReference>
<feature type="domain" description="SET" evidence="2">
    <location>
        <begin position="40"/>
        <end position="223"/>
    </location>
</feature>
<dbReference type="GO" id="GO:0008757">
    <property type="term" value="F:S-adenosylmethionine-dependent methyltransferase activity"/>
    <property type="evidence" value="ECO:0007669"/>
    <property type="project" value="UniProtKB-ARBA"/>
</dbReference>
<dbReference type="PROSITE" id="PS50280">
    <property type="entry name" value="SET"/>
    <property type="match status" value="1"/>
</dbReference>
<dbReference type="PANTHER" id="PTHR46455:SF5">
    <property type="entry name" value="SET AND MYND DOMAIN CONTAINING, ARTHROPOD-SPECIFIC, MEMBER 4, ISOFORM A"/>
    <property type="match status" value="1"/>
</dbReference>
<dbReference type="GO" id="GO:0008276">
    <property type="term" value="F:protein methyltransferase activity"/>
    <property type="evidence" value="ECO:0007669"/>
    <property type="project" value="UniProtKB-ARBA"/>
</dbReference>
<dbReference type="Gene3D" id="2.170.270.10">
    <property type="entry name" value="SET domain"/>
    <property type="match status" value="1"/>
</dbReference>
<dbReference type="HOGENOM" id="CLU_024539_1_0_1"/>
<name>B4IDW9_DROSE</name>
<organism evidence="4">
    <name type="scientific">Drosophila sechellia</name>
    <name type="common">Fruit fly</name>
    <dbReference type="NCBI Taxonomy" id="7238"/>
    <lineage>
        <taxon>Eukaryota</taxon>
        <taxon>Metazoa</taxon>
        <taxon>Ecdysozoa</taxon>
        <taxon>Arthropoda</taxon>
        <taxon>Hexapoda</taxon>
        <taxon>Insecta</taxon>
        <taxon>Pterygota</taxon>
        <taxon>Neoptera</taxon>
        <taxon>Endopterygota</taxon>
        <taxon>Diptera</taxon>
        <taxon>Brachycera</taxon>
        <taxon>Muscomorpha</taxon>
        <taxon>Ephydroidea</taxon>
        <taxon>Drosophilidae</taxon>
        <taxon>Drosophila</taxon>
        <taxon>Sophophora</taxon>
    </lineage>
</organism>
<dbReference type="GO" id="GO:0005634">
    <property type="term" value="C:nucleus"/>
    <property type="evidence" value="ECO:0007669"/>
    <property type="project" value="EnsemblMetazoa"/>
</dbReference>
<dbReference type="InterPro" id="IPR001214">
    <property type="entry name" value="SET_dom"/>
</dbReference>
<protein>
    <submittedName>
        <fullName evidence="3">GM11450</fullName>
    </submittedName>
</protein>
<dbReference type="InterPro" id="IPR011990">
    <property type="entry name" value="TPR-like_helical_dom_sf"/>
</dbReference>
<evidence type="ECO:0000256" key="1">
    <source>
        <dbReference type="SAM" id="MobiDB-lite"/>
    </source>
</evidence>
<dbReference type="AlphaFoldDB" id="B4IDW9"/>
<sequence length="462" mass="53014">MPGRKKNHHKNNNNNRARHQRGGQQSKDKQEQQEKEQSTSPTEEKELPYRVEHSDIYGRYLVANRQLEAGETLIREEPLAIGPCVSGDPVCLGCYQPVSLQPDQYRCPGCAWPIPDPEQFALIARMESHTEERRQNAVLWRHYEEKVVQRLRGTWQLEDLEAEQVHEIGQIGVKVRTLYPSAFLLAHDCTPNTAHTDDPRSFEILLRTSRRVREREALTLSYAYTLQGTLKRRAFMHEGKLFWCCCRRCSDPRELGTDCSALVCATCRTGSVRAVDPLQQTGDWACDRCAHKMGATEVERQLDRINNDLEDIDVHDIPGLENFLLRYRDVLRPNHYLLLSAKYSLCQIYGRTEGYLLPQMTPEDIARKESYCREFLEIVDVLDPGLTRLRGLIMYELHAPVMVLTQSAFQSGQISRQEFQRRLKEVVNLLQVSRDILLMEPEGSTENAMGQAAADALSKMGC</sequence>
<gene>
    <name evidence="3" type="primary">Dsec\GM11450</name>
    <name evidence="3" type="ORF">Dsec_GM11450</name>
</gene>
<keyword evidence="4" id="KW-1185">Reference proteome</keyword>